<feature type="coiled-coil region" evidence="2">
    <location>
        <begin position="939"/>
        <end position="983"/>
    </location>
</feature>
<keyword evidence="3" id="KW-0732">Signal</keyword>
<evidence type="ECO:0000256" key="1">
    <source>
        <dbReference type="PROSITE-ProRule" id="PRU00339"/>
    </source>
</evidence>
<keyword evidence="2" id="KW-0175">Coiled coil</keyword>
<dbReference type="InterPro" id="IPR011990">
    <property type="entry name" value="TPR-like_helical_dom_sf"/>
</dbReference>
<feature type="domain" description="CHAT" evidence="4">
    <location>
        <begin position="1116"/>
        <end position="1414"/>
    </location>
</feature>
<keyword evidence="1" id="KW-0802">TPR repeat</keyword>
<protein>
    <recommendedName>
        <fullName evidence="4">CHAT domain-containing protein</fullName>
    </recommendedName>
</protein>
<dbReference type="SMART" id="SM00028">
    <property type="entry name" value="TPR"/>
    <property type="match status" value="17"/>
</dbReference>
<evidence type="ECO:0000313" key="6">
    <source>
        <dbReference type="Proteomes" id="UP000501466"/>
    </source>
</evidence>
<dbReference type="Proteomes" id="UP000501466">
    <property type="component" value="Chromosome"/>
</dbReference>
<name>A0A6F8PR63_9GAMM</name>
<dbReference type="InterPro" id="IPR024983">
    <property type="entry name" value="CHAT_dom"/>
</dbReference>
<sequence length="1415" mass="157533">MKTFTKLLFIVLVGIFATTLYVQEESVGCADVIKKDPVDKNLVKSICFADGEKNKDKKYGDASWYYLFAEAFDQSIAMANKSILEDKEFFAASNSGHSTLLKGDIAKAKEHYSLFLKHLNDDEAMQEDFQLLLKHFPEKKELILSGLELWNKLYQPYSETASLMKKYKEQKKQKDYQGALETLAQLLTISKNLGEDSLALSDVYAGFSSVYDAMDDYNKELKYRLKRLEIQEKALGAEHSDTLTSMNNLAHTYSELGRHADALVLFEKVLALSEKTLGAEHEITLTSMSNLASTYRELGRHADALVLKEKVLALLEKLLGAEHPSTLISMNNLAGTYGDLGRHADALVLKEKVLALLEKLLGAEHPDTLTSMNNLAHTYSELGRHADALVLFEKVLALSEKTLGAEHEITLTSMSNLASTYGKLGRYADALVLEEKVLALREKTLGSEHHDTLISMGNLAGTYGELGRHTDALVLFEKVLALREKVLGAEHPDTLGSMNNLAVTYSKLGRHADALVLEEKVLALREKVLGAEHPDTLSSMNNLASTYGELGRHADALVLQEKILALREKVSGAEHPDTLSSMNNLAVTYGKLGRHADALVLFEKVLALFEKTLGVEHPDTLTSMNNLASTYGKLGRHADALVLNEKVLALFEKTLGVEHPDTLTSMNNLASTYGKLGRHADALVLQEKILALCEKTLGVEHPDTLTSMNNLASTYGKLGRHADALVLNEKVLALFEKTLGVEHPDTLTSMNNLASTYGKLGRHADALVLQEKILALCEKVLGAEHPDTLISMNNLAGTYSELGRHADALVLKEKVLALHEKVLGAEHPDTLTSMNNLAVTYLDLGRYADAMALLSKRNESYEHWFAVQQGLLTPEEQQQVLEQNRSTLNYHLRLLAKQDQGDEALVLADRNKARYLFAQLSQQNALDKANISVADRQAYDQLRQMLLQVNERLAKAERDQTPLAELQKQQRDLLQQQSQLIKRLQDTYPVFAQYSRPQTLDLDQATSLMQQHLPKGSVVSFWQDGELNDSYLAFVMSADGKVVTQRIKKDNLKRSLQAYREITAFHGSVIDYMKETRKTLWRHADGSFEVSASMPAQLTFKDRVMHIESLQAYISDSLLGPIWSNIAEAKSLLISPDSDLALVAFEALTTPNGKRLIEEKDISYTPSLSIWINTHQRQASYNQQQRLSLLALANPDYSQQQSDQKAANSSLPMITQRGQTVQRDQLFWVDLPGTEIEAKRIASIYPDLTLKTGKDASKHWLVEQNQTGTLKQYKQLHFATHGYLDDSDPMQSSLVLSFDQGKAQAYLSAQDIYKLDLQSDLTVLSACNTAANEAKAGVGVVGLPFALYMAGNQSTLMTLWSVDDKVTAAYMQRFYELVKEGVKPAQANSQVKREFITQTKYAGVNIWAPFVYYGI</sequence>
<dbReference type="EMBL" id="AP021888">
    <property type="protein sequence ID" value="BBP44518.1"/>
    <property type="molecule type" value="Genomic_DNA"/>
</dbReference>
<dbReference type="InterPro" id="IPR019734">
    <property type="entry name" value="TPR_rpt"/>
</dbReference>
<feature type="signal peptide" evidence="3">
    <location>
        <begin position="1"/>
        <end position="22"/>
    </location>
</feature>
<feature type="repeat" description="TPR" evidence="1">
    <location>
        <begin position="369"/>
        <end position="402"/>
    </location>
</feature>
<dbReference type="PANTHER" id="PTHR46082">
    <property type="entry name" value="ATP/GTP-BINDING PROTEIN-RELATED"/>
    <property type="match status" value="1"/>
</dbReference>
<keyword evidence="6" id="KW-1185">Reference proteome</keyword>
<organism evidence="5 6">
    <name type="scientific">Thiosulfativibrio zosterae</name>
    <dbReference type="NCBI Taxonomy" id="2675053"/>
    <lineage>
        <taxon>Bacteria</taxon>
        <taxon>Pseudomonadati</taxon>
        <taxon>Pseudomonadota</taxon>
        <taxon>Gammaproteobacteria</taxon>
        <taxon>Thiotrichales</taxon>
        <taxon>Piscirickettsiaceae</taxon>
        <taxon>Thiosulfativibrio</taxon>
    </lineage>
</organism>
<evidence type="ECO:0000256" key="3">
    <source>
        <dbReference type="SAM" id="SignalP"/>
    </source>
</evidence>
<feature type="repeat" description="TPR" evidence="1">
    <location>
        <begin position="243"/>
        <end position="276"/>
    </location>
</feature>
<dbReference type="Pfam" id="PF13424">
    <property type="entry name" value="TPR_12"/>
    <property type="match status" value="6"/>
</dbReference>
<dbReference type="KEGG" id="tzo:THMIRHAT_22640"/>
<dbReference type="Gene3D" id="1.25.40.10">
    <property type="entry name" value="Tetratricopeptide repeat domain"/>
    <property type="match status" value="4"/>
</dbReference>
<dbReference type="InterPro" id="IPR053137">
    <property type="entry name" value="NLR-like"/>
</dbReference>
<dbReference type="SUPFAM" id="SSF48452">
    <property type="entry name" value="TPR-like"/>
    <property type="match status" value="4"/>
</dbReference>
<evidence type="ECO:0000256" key="2">
    <source>
        <dbReference type="SAM" id="Coils"/>
    </source>
</evidence>
<accession>A0A6F8PR63</accession>
<evidence type="ECO:0000313" key="5">
    <source>
        <dbReference type="EMBL" id="BBP44518.1"/>
    </source>
</evidence>
<dbReference type="PROSITE" id="PS50005">
    <property type="entry name" value="TPR"/>
    <property type="match status" value="2"/>
</dbReference>
<feature type="chain" id="PRO_5026263650" description="CHAT domain-containing protein" evidence="3">
    <location>
        <begin position="23"/>
        <end position="1415"/>
    </location>
</feature>
<reference evidence="6" key="1">
    <citation type="submission" date="2019-11" db="EMBL/GenBank/DDBJ databases">
        <title>Isolation and characterization of two novel species in the genus Thiomicrorhabdus.</title>
        <authorList>
            <person name="Mochizuki J."/>
            <person name="Kojima H."/>
            <person name="Fukui M."/>
        </authorList>
    </citation>
    <scope>NUCLEOTIDE SEQUENCE [LARGE SCALE GENOMIC DNA]</scope>
    <source>
        <strain evidence="6">AkT22</strain>
    </source>
</reference>
<proteinExistence type="predicted"/>
<dbReference type="PRINTS" id="PR00381">
    <property type="entry name" value="KINESINLIGHT"/>
</dbReference>
<dbReference type="Pfam" id="PF12770">
    <property type="entry name" value="CHAT"/>
    <property type="match status" value="1"/>
</dbReference>
<dbReference type="PANTHER" id="PTHR46082:SF11">
    <property type="entry name" value="AAA+ ATPASE DOMAIN-CONTAINING PROTEIN-RELATED"/>
    <property type="match status" value="1"/>
</dbReference>
<evidence type="ECO:0000259" key="4">
    <source>
        <dbReference type="Pfam" id="PF12770"/>
    </source>
</evidence>
<gene>
    <name evidence="5" type="ORF">THMIRHAT_22640</name>
</gene>
<dbReference type="RefSeq" id="WP_173292231.1">
    <property type="nucleotide sequence ID" value="NZ_AP021888.1"/>
</dbReference>
<dbReference type="Pfam" id="PF13374">
    <property type="entry name" value="TPR_10"/>
    <property type="match status" value="1"/>
</dbReference>